<proteinExistence type="predicted"/>
<evidence type="ECO:0000313" key="1">
    <source>
        <dbReference type="EMBL" id="GAG48058.1"/>
    </source>
</evidence>
<reference evidence="1" key="1">
    <citation type="journal article" date="2014" name="Front. Microbiol.">
        <title>High frequency of phylogenetically diverse reductive dehalogenase-homologous genes in deep subseafloor sedimentary metagenomes.</title>
        <authorList>
            <person name="Kawai M."/>
            <person name="Futagami T."/>
            <person name="Toyoda A."/>
            <person name="Takaki Y."/>
            <person name="Nishi S."/>
            <person name="Hori S."/>
            <person name="Arai W."/>
            <person name="Tsubouchi T."/>
            <person name="Morono Y."/>
            <person name="Uchiyama I."/>
            <person name="Ito T."/>
            <person name="Fujiyama A."/>
            <person name="Inagaki F."/>
            <person name="Takami H."/>
        </authorList>
    </citation>
    <scope>NUCLEOTIDE SEQUENCE</scope>
    <source>
        <strain evidence="1">Expedition CK06-06</strain>
    </source>
</reference>
<gene>
    <name evidence="1" type="ORF">S01H1_76976</name>
</gene>
<accession>X0YHI6</accession>
<protein>
    <submittedName>
        <fullName evidence="1">Uncharacterized protein</fullName>
    </submittedName>
</protein>
<organism evidence="1">
    <name type="scientific">marine sediment metagenome</name>
    <dbReference type="NCBI Taxonomy" id="412755"/>
    <lineage>
        <taxon>unclassified sequences</taxon>
        <taxon>metagenomes</taxon>
        <taxon>ecological metagenomes</taxon>
    </lineage>
</organism>
<dbReference type="AlphaFoldDB" id="X0YHI6"/>
<comment type="caution">
    <text evidence="1">The sequence shown here is derived from an EMBL/GenBank/DDBJ whole genome shotgun (WGS) entry which is preliminary data.</text>
</comment>
<dbReference type="EMBL" id="BARS01051714">
    <property type="protein sequence ID" value="GAG48058.1"/>
    <property type="molecule type" value="Genomic_DNA"/>
</dbReference>
<sequence length="83" mass="9153">MTCPAIGTEQECPKIGTESECLIDGQLCSARGKDMKADAVEILWEDDEGNEHVEKIAVGDTKEVGSRLTWLHTVKEIAVRHTE</sequence>
<name>X0YHI6_9ZZZZ</name>